<protein>
    <recommendedName>
        <fullName evidence="4 7">Signal peptidase I</fullName>
        <ecNumber evidence="3 7">3.4.21.89</ecNumber>
    </recommendedName>
</protein>
<sequence>MTMMQWFLFFLLVQVIHFLGTWKLYKKAGRQAWEAIVPVYNAIVLMQIIGRPKWWTILLFIPIVNLIMFPVIWVETARSFGKNSTTDTLLVIVTLGFYLYYLNYAAPVTYKTERSLVAKSAFGEWVSSILFAVVAATIVHTYVMQPFTIPTGSLERTLLIGDFLFVSKFHYGARTPMTTVSFPMVHDTIPGLGIKSYLDKPHLPYFRLPGFQDIERSDIVVFSWPVDTVNRFYGLDDGKYYHKPIDKKSNYVKRAVGLPGDSLKVVDGKVYVNNNPLELPGRAQLQYSYQGTAKGGGFNAKNLYDQYKISNLKFYNSTQFFTQALTAENAERFRNHPNVASLEKLIAGTDQKDPSIFPKGNASLGNRDQIASVYIPKKGTTTPISVENLPLYKRLIEVYEGEEMGEVREISVEVNQVLLNGEPLSEYTFQQDYYWMMGDNRHNSEDSRFWGFVPENHIVGKPVFIWFSWDSNGTGIMEKIRWERLFTTVGGDGKPVSYFIYFIIALVAYFVISKVIKIRKAKS</sequence>
<evidence type="ECO:0000313" key="11">
    <source>
        <dbReference type="Proteomes" id="UP000184240"/>
    </source>
</evidence>
<dbReference type="GO" id="GO:0004252">
    <property type="term" value="F:serine-type endopeptidase activity"/>
    <property type="evidence" value="ECO:0007669"/>
    <property type="project" value="InterPro"/>
</dbReference>
<feature type="active site" evidence="6">
    <location>
        <position position="153"/>
    </location>
</feature>
<evidence type="ECO:0000256" key="7">
    <source>
        <dbReference type="RuleBase" id="RU362042"/>
    </source>
</evidence>
<evidence type="ECO:0000259" key="8">
    <source>
        <dbReference type="Pfam" id="PF10502"/>
    </source>
</evidence>
<reference evidence="9 12" key="3">
    <citation type="submission" date="2018-07" db="EMBL/GenBank/DDBJ databases">
        <title>Leeuwenhoekiella genomics.</title>
        <authorList>
            <person name="Tahon G."/>
            <person name="Willems A."/>
        </authorList>
    </citation>
    <scope>NUCLEOTIDE SEQUENCE [LARGE SCALE GENOMIC DNA]</scope>
    <source>
        <strain evidence="9 12">LMG 24856</strain>
    </source>
</reference>
<keyword evidence="7" id="KW-0472">Membrane</keyword>
<organism evidence="10 11">
    <name type="scientific">Leeuwenhoekiella palythoae</name>
    <dbReference type="NCBI Taxonomy" id="573501"/>
    <lineage>
        <taxon>Bacteria</taxon>
        <taxon>Pseudomonadati</taxon>
        <taxon>Bacteroidota</taxon>
        <taxon>Flavobacteriia</taxon>
        <taxon>Flavobacteriales</taxon>
        <taxon>Flavobacteriaceae</taxon>
        <taxon>Leeuwenhoekiella</taxon>
    </lineage>
</organism>
<keyword evidence="7" id="KW-0812">Transmembrane</keyword>
<dbReference type="InterPro" id="IPR043739">
    <property type="entry name" value="DUF5684"/>
</dbReference>
<keyword evidence="5 7" id="KW-0378">Hydrolase</keyword>
<evidence type="ECO:0000313" key="9">
    <source>
        <dbReference type="EMBL" id="RXG30289.1"/>
    </source>
</evidence>
<reference evidence="10" key="1">
    <citation type="submission" date="2016-11" db="EMBL/GenBank/DDBJ databases">
        <authorList>
            <person name="Jaros S."/>
            <person name="Januszkiewicz K."/>
            <person name="Wedrychowicz H."/>
        </authorList>
    </citation>
    <scope>NUCLEOTIDE SEQUENCE [LARGE SCALE GENOMIC DNA]</scope>
    <source>
        <strain evidence="10">DSM 19859</strain>
    </source>
</reference>
<proteinExistence type="inferred from homology"/>
<dbReference type="PRINTS" id="PR00727">
    <property type="entry name" value="LEADERPTASE"/>
</dbReference>
<dbReference type="PROSITE" id="PS00760">
    <property type="entry name" value="SPASE_I_2"/>
    <property type="match status" value="1"/>
</dbReference>
<accession>A0A1M5XVQ1</accession>
<feature type="transmembrane region" description="Helical" evidence="7">
    <location>
        <begin position="86"/>
        <end position="105"/>
    </location>
</feature>
<feature type="active site" evidence="6">
    <location>
        <position position="253"/>
    </location>
</feature>
<evidence type="ECO:0000256" key="2">
    <source>
        <dbReference type="ARBA" id="ARBA00009370"/>
    </source>
</evidence>
<dbReference type="PANTHER" id="PTHR43390:SF1">
    <property type="entry name" value="CHLOROPLAST PROCESSING PEPTIDASE"/>
    <property type="match status" value="1"/>
</dbReference>
<dbReference type="Gene3D" id="2.10.109.10">
    <property type="entry name" value="Umud Fragment, subunit A"/>
    <property type="match status" value="2"/>
</dbReference>
<dbReference type="InterPro" id="IPR019533">
    <property type="entry name" value="Peptidase_S26"/>
</dbReference>
<dbReference type="NCBIfam" id="TIGR02227">
    <property type="entry name" value="sigpep_I_bact"/>
    <property type="match status" value="1"/>
</dbReference>
<dbReference type="Pfam" id="PF18936">
    <property type="entry name" value="DUF5684"/>
    <property type="match status" value="1"/>
</dbReference>
<comment type="similarity">
    <text evidence="2 7">Belongs to the peptidase S26 family.</text>
</comment>
<dbReference type="InterPro" id="IPR019757">
    <property type="entry name" value="Pept_S26A_signal_pept_1_Lys-AS"/>
</dbReference>
<comment type="subcellular location">
    <subcellularLocation>
        <location evidence="7">Membrane</location>
        <topology evidence="7">Single-pass type II membrane protein</topology>
    </subcellularLocation>
</comment>
<dbReference type="GO" id="GO:0016020">
    <property type="term" value="C:membrane"/>
    <property type="evidence" value="ECO:0007669"/>
    <property type="project" value="UniProtKB-SubCell"/>
</dbReference>
<dbReference type="SUPFAM" id="SSF51306">
    <property type="entry name" value="LexA/Signal peptidase"/>
    <property type="match status" value="1"/>
</dbReference>
<keyword evidence="12" id="KW-1185">Reference proteome</keyword>
<dbReference type="EMBL" id="QOVN01000002">
    <property type="protein sequence ID" value="RXG30289.1"/>
    <property type="molecule type" value="Genomic_DNA"/>
</dbReference>
<dbReference type="Proteomes" id="UP000290037">
    <property type="component" value="Unassembled WGS sequence"/>
</dbReference>
<dbReference type="PROSITE" id="PS00761">
    <property type="entry name" value="SPASE_I_3"/>
    <property type="match status" value="1"/>
</dbReference>
<dbReference type="EMBL" id="FQXT01000003">
    <property type="protein sequence ID" value="SHI03802.1"/>
    <property type="molecule type" value="Genomic_DNA"/>
</dbReference>
<dbReference type="GO" id="GO:0009003">
    <property type="term" value="F:signal peptidase activity"/>
    <property type="evidence" value="ECO:0007669"/>
    <property type="project" value="UniProtKB-EC"/>
</dbReference>
<dbReference type="EC" id="3.4.21.89" evidence="3 7"/>
<evidence type="ECO:0000256" key="1">
    <source>
        <dbReference type="ARBA" id="ARBA00000677"/>
    </source>
</evidence>
<feature type="transmembrane region" description="Helical" evidence="7">
    <location>
        <begin position="55"/>
        <end position="74"/>
    </location>
</feature>
<dbReference type="AlphaFoldDB" id="A0A1M5XVQ1"/>
<feature type="transmembrane region" description="Helical" evidence="7">
    <location>
        <begin position="498"/>
        <end position="516"/>
    </location>
</feature>
<feature type="domain" description="Peptidase S26" evidence="8">
    <location>
        <begin position="124"/>
        <end position="287"/>
    </location>
</feature>
<dbReference type="InterPro" id="IPR019758">
    <property type="entry name" value="Pept_S26A_signal_pept_1_CS"/>
</dbReference>
<evidence type="ECO:0000256" key="5">
    <source>
        <dbReference type="ARBA" id="ARBA00022801"/>
    </source>
</evidence>
<dbReference type="OrthoDB" id="9802919at2"/>
<evidence type="ECO:0000256" key="4">
    <source>
        <dbReference type="ARBA" id="ARBA00019232"/>
    </source>
</evidence>
<gene>
    <name evidence="9" type="ORF">DSM01_1039</name>
    <name evidence="10" type="ORF">SAMN04487999_1744</name>
</gene>
<feature type="domain" description="Peptidase S26" evidence="8">
    <location>
        <begin position="428"/>
        <end position="467"/>
    </location>
</feature>
<dbReference type="RefSeq" id="WP_072982279.1">
    <property type="nucleotide sequence ID" value="NZ_FQXT01000003.1"/>
</dbReference>
<name>A0A1M5XVQ1_9FLAO</name>
<feature type="transmembrane region" description="Helical" evidence="7">
    <location>
        <begin position="6"/>
        <end position="25"/>
    </location>
</feature>
<dbReference type="PANTHER" id="PTHR43390">
    <property type="entry name" value="SIGNAL PEPTIDASE I"/>
    <property type="match status" value="1"/>
</dbReference>
<dbReference type="Pfam" id="PF10502">
    <property type="entry name" value="Peptidase_S26"/>
    <property type="match status" value="2"/>
</dbReference>
<keyword evidence="7" id="KW-0645">Protease</keyword>
<comment type="caution">
    <text evidence="7">Lacks conserved residue(s) required for the propagation of feature annotation.</text>
</comment>
<dbReference type="STRING" id="573501.SAMN04487999_1744"/>
<dbReference type="Proteomes" id="UP000184240">
    <property type="component" value="Unassembled WGS sequence"/>
</dbReference>
<evidence type="ECO:0000313" key="10">
    <source>
        <dbReference type="EMBL" id="SHI03802.1"/>
    </source>
</evidence>
<evidence type="ECO:0000256" key="6">
    <source>
        <dbReference type="PIRSR" id="PIRSR600223-1"/>
    </source>
</evidence>
<feature type="transmembrane region" description="Helical" evidence="7">
    <location>
        <begin position="125"/>
        <end position="144"/>
    </location>
</feature>
<evidence type="ECO:0000256" key="3">
    <source>
        <dbReference type="ARBA" id="ARBA00013208"/>
    </source>
</evidence>
<dbReference type="GO" id="GO:0006465">
    <property type="term" value="P:signal peptide processing"/>
    <property type="evidence" value="ECO:0007669"/>
    <property type="project" value="InterPro"/>
</dbReference>
<keyword evidence="7" id="KW-1133">Transmembrane helix</keyword>
<comment type="catalytic activity">
    <reaction evidence="1 7">
        <text>Cleavage of hydrophobic, N-terminal signal or leader sequences from secreted and periplasmic proteins.</text>
        <dbReference type="EC" id="3.4.21.89"/>
    </reaction>
</comment>
<dbReference type="InterPro" id="IPR000223">
    <property type="entry name" value="Pept_S26A_signal_pept_1"/>
</dbReference>
<evidence type="ECO:0000313" key="12">
    <source>
        <dbReference type="Proteomes" id="UP000290037"/>
    </source>
</evidence>
<dbReference type="CDD" id="cd06530">
    <property type="entry name" value="S26_SPase_I"/>
    <property type="match status" value="2"/>
</dbReference>
<dbReference type="InterPro" id="IPR036286">
    <property type="entry name" value="LexA/Signal_pep-like_sf"/>
</dbReference>
<reference evidence="11" key="2">
    <citation type="submission" date="2016-11" db="EMBL/GenBank/DDBJ databases">
        <authorList>
            <person name="Varghese N."/>
            <person name="Submissions S."/>
        </authorList>
    </citation>
    <scope>NUCLEOTIDE SEQUENCE [LARGE SCALE GENOMIC DNA]</scope>
    <source>
        <strain evidence="11">DSM 19859</strain>
    </source>
</reference>